<dbReference type="Gene3D" id="2.130.10.10">
    <property type="entry name" value="YVTN repeat-like/Quinoprotein amine dehydrogenase"/>
    <property type="match status" value="3"/>
</dbReference>
<dbReference type="PROSITE" id="PS50294">
    <property type="entry name" value="WD_REPEATS_REGION"/>
    <property type="match status" value="2"/>
</dbReference>
<name>A0A2R6Q2L9_ACTCC</name>
<protein>
    <submittedName>
        <fullName evidence="5">Protein TOPLESS like</fullName>
    </submittedName>
</protein>
<dbReference type="InParanoid" id="A0A2R6Q2L9"/>
<dbReference type="InterPro" id="IPR006594">
    <property type="entry name" value="LisH"/>
</dbReference>
<reference evidence="5 6" key="1">
    <citation type="submission" date="2017-07" db="EMBL/GenBank/DDBJ databases">
        <title>An improved, manually edited Actinidia chinensis var. chinensis (kiwifruit) genome highlights the challenges associated with draft genomes and gene prediction in plants.</title>
        <authorList>
            <person name="Pilkington S."/>
            <person name="Crowhurst R."/>
            <person name="Hilario E."/>
            <person name="Nardozza S."/>
            <person name="Fraser L."/>
            <person name="Peng Y."/>
            <person name="Gunaseelan K."/>
            <person name="Simpson R."/>
            <person name="Tahir J."/>
            <person name="Deroles S."/>
            <person name="Templeton K."/>
            <person name="Luo Z."/>
            <person name="Davy M."/>
            <person name="Cheng C."/>
            <person name="Mcneilage M."/>
            <person name="Scaglione D."/>
            <person name="Liu Y."/>
            <person name="Zhang Q."/>
            <person name="Datson P."/>
            <person name="De Silva N."/>
            <person name="Gardiner S."/>
            <person name="Bassett H."/>
            <person name="Chagne D."/>
            <person name="Mccallum J."/>
            <person name="Dzierzon H."/>
            <person name="Deng C."/>
            <person name="Wang Y.-Y."/>
            <person name="Barron N."/>
            <person name="Manako K."/>
            <person name="Bowen J."/>
            <person name="Foster T."/>
            <person name="Erridge Z."/>
            <person name="Tiffin H."/>
            <person name="Waite C."/>
            <person name="Davies K."/>
            <person name="Grierson E."/>
            <person name="Laing W."/>
            <person name="Kirk R."/>
            <person name="Chen X."/>
            <person name="Wood M."/>
            <person name="Montefiori M."/>
            <person name="Brummell D."/>
            <person name="Schwinn K."/>
            <person name="Catanach A."/>
            <person name="Fullerton C."/>
            <person name="Li D."/>
            <person name="Meiyalaghan S."/>
            <person name="Nieuwenhuizen N."/>
            <person name="Read N."/>
            <person name="Prakash R."/>
            <person name="Hunter D."/>
            <person name="Zhang H."/>
            <person name="Mckenzie M."/>
            <person name="Knabel M."/>
            <person name="Harris A."/>
            <person name="Allan A."/>
            <person name="Chen A."/>
            <person name="Janssen B."/>
            <person name="Plunkett B."/>
            <person name="Dwamena C."/>
            <person name="Voogd C."/>
            <person name="Leif D."/>
            <person name="Lafferty D."/>
            <person name="Souleyre E."/>
            <person name="Varkonyi-Gasic E."/>
            <person name="Gambi F."/>
            <person name="Hanley J."/>
            <person name="Yao J.-L."/>
            <person name="Cheung J."/>
            <person name="David K."/>
            <person name="Warren B."/>
            <person name="Marsh K."/>
            <person name="Snowden K."/>
            <person name="Lin-Wang K."/>
            <person name="Brian L."/>
            <person name="Martinez-Sanchez M."/>
            <person name="Wang M."/>
            <person name="Ileperuma N."/>
            <person name="Macnee N."/>
            <person name="Campin R."/>
            <person name="Mcatee P."/>
            <person name="Drummond R."/>
            <person name="Espley R."/>
            <person name="Ireland H."/>
            <person name="Wu R."/>
            <person name="Atkinson R."/>
            <person name="Karunairetnam S."/>
            <person name="Bulley S."/>
            <person name="Chunkath S."/>
            <person name="Hanley Z."/>
            <person name="Storey R."/>
            <person name="Thrimawithana A."/>
            <person name="Thomson S."/>
            <person name="David C."/>
            <person name="Testolin R."/>
        </authorList>
    </citation>
    <scope>NUCLEOTIDE SEQUENCE [LARGE SCALE GENOMIC DNA]</scope>
    <source>
        <strain evidence="6">cv. Red5</strain>
        <tissue evidence="5">Young leaf</tissue>
    </source>
</reference>
<proteinExistence type="predicted"/>
<dbReference type="Pfam" id="PF21359">
    <property type="entry name" value="zf_topless"/>
    <property type="match status" value="1"/>
</dbReference>
<dbReference type="PROSITE" id="PS50897">
    <property type="entry name" value="CTLH"/>
    <property type="match status" value="1"/>
</dbReference>
<dbReference type="InterPro" id="IPR027728">
    <property type="entry name" value="Topless_fam"/>
</dbReference>
<dbReference type="PANTHER" id="PTHR44083:SF30">
    <property type="entry name" value="TOPLESS-LIKE PROTEIN"/>
    <property type="match status" value="1"/>
</dbReference>
<feature type="repeat" description="WD" evidence="3">
    <location>
        <begin position="425"/>
        <end position="468"/>
    </location>
</feature>
<feature type="domain" description="CTLH" evidence="4">
    <location>
        <begin position="33"/>
        <end position="91"/>
    </location>
</feature>
<dbReference type="Pfam" id="PF17814">
    <property type="entry name" value="LisH_TPL"/>
    <property type="match status" value="1"/>
</dbReference>
<dbReference type="PROSITE" id="PS50082">
    <property type="entry name" value="WD_REPEATS_2"/>
    <property type="match status" value="3"/>
</dbReference>
<dbReference type="InterPro" id="IPR054080">
    <property type="entry name" value="TPR1-like_2nd"/>
</dbReference>
<dbReference type="SUPFAM" id="SSF50978">
    <property type="entry name" value="WD40 repeat-like"/>
    <property type="match status" value="2"/>
</dbReference>
<dbReference type="Pfam" id="PF21889">
    <property type="entry name" value="TPR1-like_2nd"/>
    <property type="match status" value="1"/>
</dbReference>
<evidence type="ECO:0000259" key="4">
    <source>
        <dbReference type="PROSITE" id="PS50897"/>
    </source>
</evidence>
<dbReference type="PANTHER" id="PTHR44083">
    <property type="entry name" value="TOPLESS-RELATED PROTEIN 1-RELATED"/>
    <property type="match status" value="1"/>
</dbReference>
<dbReference type="Gramene" id="PSS01106">
    <property type="protein sequence ID" value="PSS01106"/>
    <property type="gene ID" value="CEY00_Acc22464"/>
</dbReference>
<feature type="repeat" description="WD" evidence="3">
    <location>
        <begin position="570"/>
        <end position="601"/>
    </location>
</feature>
<evidence type="ECO:0000313" key="5">
    <source>
        <dbReference type="EMBL" id="PSS01106.1"/>
    </source>
</evidence>
<organism evidence="5 6">
    <name type="scientific">Actinidia chinensis var. chinensis</name>
    <name type="common">Chinese soft-hair kiwi</name>
    <dbReference type="NCBI Taxonomy" id="1590841"/>
    <lineage>
        <taxon>Eukaryota</taxon>
        <taxon>Viridiplantae</taxon>
        <taxon>Streptophyta</taxon>
        <taxon>Embryophyta</taxon>
        <taxon>Tracheophyta</taxon>
        <taxon>Spermatophyta</taxon>
        <taxon>Magnoliopsida</taxon>
        <taxon>eudicotyledons</taxon>
        <taxon>Gunneridae</taxon>
        <taxon>Pentapetalae</taxon>
        <taxon>asterids</taxon>
        <taxon>Ericales</taxon>
        <taxon>Actinidiaceae</taxon>
        <taxon>Actinidia</taxon>
    </lineage>
</organism>
<dbReference type="SMART" id="SM00320">
    <property type="entry name" value="WD40"/>
    <property type="match status" value="8"/>
</dbReference>
<dbReference type="AlphaFoldDB" id="A0A2R6Q2L9"/>
<accession>A0A2R6Q2L9</accession>
<sequence length="1073" mass="119502">MSLNEDVIFLFLQFCHEEGLTKTAHMLEHETGAFFDMEYFEDLVLSGNWDEAEKYLSGFTRLDNDKYSIKIYFEIRKQKFLEALDEHDHKRALDILVKDLKAFAESNEELYKEMTRLLILDDFRKHESLSSYGDTLSARRLMMNELKNVIEADPLFQDKLKFPHMKQSRLRHLINQSLNWQHIRCTYPQPDPVIKTLFTDHQCPLPEHPHIQSVEDNSLNANFCVAPFQATTPSVSPFSCEGSSTVTQSVISDGSVNPSPNPGSGFSYVEGAKDSSFISETRSSGTLDEVESATTFPGQTHTAVFNNHDDFPMTVQRVLSEASSPTSMDFHPVQQNILSVGTNNGDIGLWELSSGERLLSRKFRVWKIKNISKTFLVALVKDPHVSVNRILWSPEGSLFGVAYSKHLAQLYSYHGGSNIQKHLEIDAHVGSVNDLAFSKSNELFFLITCGNDKFIQVWDAITGAKQYTFEGHGAPVYSLCPHVKKRIHFLFSTSFNGEIKAWLYDNMGSRIAFDTPGRCCMRMAYSADSKRLFSCGTAKDGESFIVEWDESEGCIKRSYEGLGKCSSGIVQFDSSKNRFLFAGDDHLIKVWDMNHSELLTTIDADGDLPASPLVLFNKSGTLLAVTANHNKVKILANSFGHEFLQNIEKKFINAFTVLSETLRKLAINPISTAASARGTEGVSVASSSIKNDDGGNQKDMKPELHARSNDILEVWKSEINDPSQCQPLRLPSELKIDEQISGLIYNNAGNAILGLASNGIHLLWKWSRNGANLSGKATTKVPPQLWQPKSGLLMTNDLTGVTFEEFLPCFALSKNDSYVVSASKGMISLFNMLTFKKLKAFMPPPPAATCIAFYPQDNNIIAIGIDDSSILIYHVRTDEVRHKLKGHSKRVTGLAFSTNLNVLVSSGADAQIIVWNTLGWERKKSKMLQIPIGKSPLAPSDTCVQFHQDQKHFLSVHATHLAIYETTELECVKQWVNGDIFPRISHATFSCDSQLVYASFVNGTVLIFIASNLHLLCEINPAAYLPSDISSKAYPVAIAAHPQEPNQFALGLTDGGVVVIEPLESAGKWGELN</sequence>
<dbReference type="InterPro" id="IPR006595">
    <property type="entry name" value="CTLH_C"/>
</dbReference>
<keyword evidence="1 3" id="KW-0853">WD repeat</keyword>
<dbReference type="InterPro" id="IPR036322">
    <property type="entry name" value="WD40_repeat_dom_sf"/>
</dbReference>
<comment type="caution">
    <text evidence="5">The sequence shown here is derived from an EMBL/GenBank/DDBJ whole genome shotgun (WGS) entry which is preliminary data.</text>
</comment>
<dbReference type="PROSITE" id="PS50896">
    <property type="entry name" value="LISH"/>
    <property type="match status" value="1"/>
</dbReference>
<feature type="repeat" description="WD" evidence="3">
    <location>
        <begin position="884"/>
        <end position="916"/>
    </location>
</feature>
<dbReference type="InterPro" id="IPR048419">
    <property type="entry name" value="Topless_Znf"/>
</dbReference>
<evidence type="ECO:0000256" key="1">
    <source>
        <dbReference type="ARBA" id="ARBA00022574"/>
    </source>
</evidence>
<evidence type="ECO:0000313" key="6">
    <source>
        <dbReference type="Proteomes" id="UP000241394"/>
    </source>
</evidence>
<evidence type="ECO:0000256" key="2">
    <source>
        <dbReference type="ARBA" id="ARBA00022737"/>
    </source>
</evidence>
<dbReference type="EMBL" id="NKQK01000020">
    <property type="protein sequence ID" value="PSS01106.1"/>
    <property type="molecule type" value="Genomic_DNA"/>
</dbReference>
<reference evidence="6" key="2">
    <citation type="journal article" date="2018" name="BMC Genomics">
        <title>A manually annotated Actinidia chinensis var. chinensis (kiwifruit) genome highlights the challenges associated with draft genomes and gene prediction in plants.</title>
        <authorList>
            <person name="Pilkington S.M."/>
            <person name="Crowhurst R."/>
            <person name="Hilario E."/>
            <person name="Nardozza S."/>
            <person name="Fraser L."/>
            <person name="Peng Y."/>
            <person name="Gunaseelan K."/>
            <person name="Simpson R."/>
            <person name="Tahir J."/>
            <person name="Deroles S.C."/>
            <person name="Templeton K."/>
            <person name="Luo Z."/>
            <person name="Davy M."/>
            <person name="Cheng C."/>
            <person name="McNeilage M."/>
            <person name="Scaglione D."/>
            <person name="Liu Y."/>
            <person name="Zhang Q."/>
            <person name="Datson P."/>
            <person name="De Silva N."/>
            <person name="Gardiner S.E."/>
            <person name="Bassett H."/>
            <person name="Chagne D."/>
            <person name="McCallum J."/>
            <person name="Dzierzon H."/>
            <person name="Deng C."/>
            <person name="Wang Y.Y."/>
            <person name="Barron L."/>
            <person name="Manako K."/>
            <person name="Bowen J."/>
            <person name="Foster T.M."/>
            <person name="Erridge Z.A."/>
            <person name="Tiffin H."/>
            <person name="Waite C.N."/>
            <person name="Davies K.M."/>
            <person name="Grierson E.P."/>
            <person name="Laing W.A."/>
            <person name="Kirk R."/>
            <person name="Chen X."/>
            <person name="Wood M."/>
            <person name="Montefiori M."/>
            <person name="Brummell D.A."/>
            <person name="Schwinn K.E."/>
            <person name="Catanach A."/>
            <person name="Fullerton C."/>
            <person name="Li D."/>
            <person name="Meiyalaghan S."/>
            <person name="Nieuwenhuizen N."/>
            <person name="Read N."/>
            <person name="Prakash R."/>
            <person name="Hunter D."/>
            <person name="Zhang H."/>
            <person name="McKenzie M."/>
            <person name="Knabel M."/>
            <person name="Harris A."/>
            <person name="Allan A.C."/>
            <person name="Gleave A."/>
            <person name="Chen A."/>
            <person name="Janssen B.J."/>
            <person name="Plunkett B."/>
            <person name="Ampomah-Dwamena C."/>
            <person name="Voogd C."/>
            <person name="Leif D."/>
            <person name="Lafferty D."/>
            <person name="Souleyre E.J.F."/>
            <person name="Varkonyi-Gasic E."/>
            <person name="Gambi F."/>
            <person name="Hanley J."/>
            <person name="Yao J.L."/>
            <person name="Cheung J."/>
            <person name="David K.M."/>
            <person name="Warren B."/>
            <person name="Marsh K."/>
            <person name="Snowden K.C."/>
            <person name="Lin-Wang K."/>
            <person name="Brian L."/>
            <person name="Martinez-Sanchez M."/>
            <person name="Wang M."/>
            <person name="Ileperuma N."/>
            <person name="Macnee N."/>
            <person name="Campin R."/>
            <person name="McAtee P."/>
            <person name="Drummond R.S.M."/>
            <person name="Espley R.V."/>
            <person name="Ireland H.S."/>
            <person name="Wu R."/>
            <person name="Atkinson R.G."/>
            <person name="Karunairetnam S."/>
            <person name="Bulley S."/>
            <person name="Chunkath S."/>
            <person name="Hanley Z."/>
            <person name="Storey R."/>
            <person name="Thrimawithana A.H."/>
            <person name="Thomson S."/>
            <person name="David C."/>
            <person name="Testolin R."/>
            <person name="Huang H."/>
            <person name="Hellens R.P."/>
            <person name="Schaffer R.J."/>
        </authorList>
    </citation>
    <scope>NUCLEOTIDE SEQUENCE [LARGE SCALE GENOMIC DNA]</scope>
    <source>
        <strain evidence="6">cv. Red5</strain>
    </source>
</reference>
<dbReference type="OrthoDB" id="972532at2759"/>
<dbReference type="STRING" id="1590841.A0A2R6Q2L9"/>
<dbReference type="InterPro" id="IPR054532">
    <property type="entry name" value="TPL_SMU1_LisH-like"/>
</dbReference>
<dbReference type="Pfam" id="PF00400">
    <property type="entry name" value="WD40"/>
    <property type="match status" value="3"/>
</dbReference>
<dbReference type="Proteomes" id="UP000241394">
    <property type="component" value="Chromosome LG20"/>
</dbReference>
<keyword evidence="6" id="KW-1185">Reference proteome</keyword>
<dbReference type="OMA" id="IFPRISH"/>
<keyword evidence="2" id="KW-0677">Repeat</keyword>
<dbReference type="SMART" id="SM00667">
    <property type="entry name" value="LisH"/>
    <property type="match status" value="1"/>
</dbReference>
<dbReference type="SMART" id="SM00668">
    <property type="entry name" value="CTLH"/>
    <property type="match status" value="1"/>
</dbReference>
<evidence type="ECO:0000256" key="3">
    <source>
        <dbReference type="PROSITE-ProRule" id="PRU00221"/>
    </source>
</evidence>
<dbReference type="GO" id="GO:0006355">
    <property type="term" value="P:regulation of DNA-templated transcription"/>
    <property type="evidence" value="ECO:0007669"/>
    <property type="project" value="InterPro"/>
</dbReference>
<dbReference type="InterPro" id="IPR001680">
    <property type="entry name" value="WD40_rpt"/>
</dbReference>
<gene>
    <name evidence="5" type="ORF">CEY00_Acc22464</name>
</gene>
<dbReference type="InterPro" id="IPR015943">
    <property type="entry name" value="WD40/YVTN_repeat-like_dom_sf"/>
</dbReference>